<evidence type="ECO:0000256" key="4">
    <source>
        <dbReference type="ARBA" id="ARBA00023015"/>
    </source>
</evidence>
<dbReference type="GO" id="GO:0000981">
    <property type="term" value="F:DNA-binding transcription factor activity, RNA polymerase II-specific"/>
    <property type="evidence" value="ECO:0007669"/>
    <property type="project" value="InterPro"/>
</dbReference>
<evidence type="ECO:0000313" key="11">
    <source>
        <dbReference type="EMBL" id="KAF2152842.1"/>
    </source>
</evidence>
<dbReference type="EMBL" id="ML996085">
    <property type="protein sequence ID" value="KAF2152842.1"/>
    <property type="molecule type" value="Genomic_DNA"/>
</dbReference>
<keyword evidence="3" id="KW-0862">Zinc</keyword>
<feature type="region of interest" description="Disordered" evidence="8">
    <location>
        <begin position="1"/>
        <end position="22"/>
    </location>
</feature>
<dbReference type="CDD" id="cd12148">
    <property type="entry name" value="fungal_TF_MHR"/>
    <property type="match status" value="1"/>
</dbReference>
<dbReference type="SUPFAM" id="SSF57667">
    <property type="entry name" value="beta-beta-alpha zinc fingers"/>
    <property type="match status" value="1"/>
</dbReference>
<feature type="domain" description="C2H2-type" evidence="10">
    <location>
        <begin position="60"/>
        <end position="87"/>
    </location>
</feature>
<dbReference type="GO" id="GO:0008270">
    <property type="term" value="F:zinc ion binding"/>
    <property type="evidence" value="ECO:0007669"/>
    <property type="project" value="UniProtKB-KW"/>
</dbReference>
<dbReference type="Gene3D" id="3.30.160.60">
    <property type="entry name" value="Classic Zinc Finger"/>
    <property type="match status" value="2"/>
</dbReference>
<dbReference type="GO" id="GO:0003677">
    <property type="term" value="F:DNA binding"/>
    <property type="evidence" value="ECO:0007669"/>
    <property type="project" value="InterPro"/>
</dbReference>
<dbReference type="OrthoDB" id="40579at2759"/>
<keyword evidence="12" id="KW-1185">Reference proteome</keyword>
<dbReference type="Pfam" id="PF00172">
    <property type="entry name" value="Zn_clus"/>
    <property type="match status" value="1"/>
</dbReference>
<feature type="domain" description="C2H2-type" evidence="10">
    <location>
        <begin position="32"/>
        <end position="59"/>
    </location>
</feature>
<evidence type="ECO:0000256" key="1">
    <source>
        <dbReference type="ARBA" id="ARBA00022723"/>
    </source>
</evidence>
<protein>
    <submittedName>
        <fullName evidence="11">Uncharacterized protein</fullName>
    </submittedName>
</protein>
<dbReference type="SMART" id="SM00066">
    <property type="entry name" value="GAL4"/>
    <property type="match status" value="1"/>
</dbReference>
<dbReference type="Pfam" id="PF04082">
    <property type="entry name" value="Fungal_trans"/>
    <property type="match status" value="1"/>
</dbReference>
<reference evidence="11" key="1">
    <citation type="journal article" date="2020" name="Stud. Mycol.">
        <title>101 Dothideomycetes genomes: a test case for predicting lifestyles and emergence of pathogens.</title>
        <authorList>
            <person name="Haridas S."/>
            <person name="Albert R."/>
            <person name="Binder M."/>
            <person name="Bloem J."/>
            <person name="Labutti K."/>
            <person name="Salamov A."/>
            <person name="Andreopoulos B."/>
            <person name="Baker S."/>
            <person name="Barry K."/>
            <person name="Bills G."/>
            <person name="Bluhm B."/>
            <person name="Cannon C."/>
            <person name="Castanera R."/>
            <person name="Culley D."/>
            <person name="Daum C."/>
            <person name="Ezra D."/>
            <person name="Gonzalez J."/>
            <person name="Henrissat B."/>
            <person name="Kuo A."/>
            <person name="Liang C."/>
            <person name="Lipzen A."/>
            <person name="Lutzoni F."/>
            <person name="Magnuson J."/>
            <person name="Mondo S."/>
            <person name="Nolan M."/>
            <person name="Ohm R."/>
            <person name="Pangilinan J."/>
            <person name="Park H.-J."/>
            <person name="Ramirez L."/>
            <person name="Alfaro M."/>
            <person name="Sun H."/>
            <person name="Tritt A."/>
            <person name="Yoshinaga Y."/>
            <person name="Zwiers L.-H."/>
            <person name="Turgeon B."/>
            <person name="Goodwin S."/>
            <person name="Spatafora J."/>
            <person name="Crous P."/>
            <person name="Grigoriev I."/>
        </authorList>
    </citation>
    <scope>NUCLEOTIDE SEQUENCE</scope>
    <source>
        <strain evidence="11">CBS 260.36</strain>
    </source>
</reference>
<evidence type="ECO:0000256" key="6">
    <source>
        <dbReference type="ARBA" id="ARBA00023242"/>
    </source>
</evidence>
<dbReference type="SUPFAM" id="SSF57701">
    <property type="entry name" value="Zn2/Cys6 DNA-binding domain"/>
    <property type="match status" value="1"/>
</dbReference>
<dbReference type="InterPro" id="IPR036236">
    <property type="entry name" value="Znf_C2H2_sf"/>
</dbReference>
<feature type="region of interest" description="Disordered" evidence="8">
    <location>
        <begin position="318"/>
        <end position="338"/>
    </location>
</feature>
<evidence type="ECO:0000259" key="10">
    <source>
        <dbReference type="PROSITE" id="PS50157"/>
    </source>
</evidence>
<keyword evidence="4" id="KW-0805">Transcription regulation</keyword>
<keyword evidence="5" id="KW-0804">Transcription</keyword>
<gene>
    <name evidence="11" type="ORF">K461DRAFT_293162</name>
</gene>
<keyword evidence="1" id="KW-0479">Metal-binding</keyword>
<evidence type="ECO:0000256" key="7">
    <source>
        <dbReference type="PROSITE-ProRule" id="PRU00042"/>
    </source>
</evidence>
<dbReference type="FunFam" id="3.30.160.60:FF:002343">
    <property type="entry name" value="Zinc finger protein 33A"/>
    <property type="match status" value="1"/>
</dbReference>
<dbReference type="InterPro" id="IPR001138">
    <property type="entry name" value="Zn2Cys6_DnaBD"/>
</dbReference>
<dbReference type="PROSITE" id="PS50157">
    <property type="entry name" value="ZINC_FINGER_C2H2_2"/>
    <property type="match status" value="2"/>
</dbReference>
<evidence type="ECO:0000256" key="5">
    <source>
        <dbReference type="ARBA" id="ARBA00023163"/>
    </source>
</evidence>
<dbReference type="CDD" id="cd00067">
    <property type="entry name" value="GAL4"/>
    <property type="match status" value="1"/>
</dbReference>
<dbReference type="AlphaFoldDB" id="A0A9P4IZP7"/>
<evidence type="ECO:0000256" key="8">
    <source>
        <dbReference type="SAM" id="MobiDB-lite"/>
    </source>
</evidence>
<name>A0A9P4IZP7_9PEZI</name>
<dbReference type="InterPro" id="IPR036864">
    <property type="entry name" value="Zn2-C6_fun-type_DNA-bd_sf"/>
</dbReference>
<dbReference type="PANTHER" id="PTHR47660">
    <property type="entry name" value="TRANSCRIPTION FACTOR WITH C2H2 AND ZN(2)-CYS(6) DNA BINDING DOMAIN (EUROFUNG)-RELATED-RELATED"/>
    <property type="match status" value="1"/>
</dbReference>
<dbReference type="GO" id="GO:0006351">
    <property type="term" value="P:DNA-templated transcription"/>
    <property type="evidence" value="ECO:0007669"/>
    <property type="project" value="InterPro"/>
</dbReference>
<proteinExistence type="predicted"/>
<dbReference type="InterPro" id="IPR013087">
    <property type="entry name" value="Znf_C2H2_type"/>
</dbReference>
<dbReference type="Proteomes" id="UP000799439">
    <property type="component" value="Unassembled WGS sequence"/>
</dbReference>
<dbReference type="PROSITE" id="PS00028">
    <property type="entry name" value="ZINC_FINGER_C2H2_1"/>
    <property type="match status" value="2"/>
</dbReference>
<evidence type="ECO:0000256" key="3">
    <source>
        <dbReference type="ARBA" id="ARBA00022833"/>
    </source>
</evidence>
<organism evidence="11 12">
    <name type="scientific">Myriangium duriaei CBS 260.36</name>
    <dbReference type="NCBI Taxonomy" id="1168546"/>
    <lineage>
        <taxon>Eukaryota</taxon>
        <taxon>Fungi</taxon>
        <taxon>Dikarya</taxon>
        <taxon>Ascomycota</taxon>
        <taxon>Pezizomycotina</taxon>
        <taxon>Dothideomycetes</taxon>
        <taxon>Dothideomycetidae</taxon>
        <taxon>Myriangiales</taxon>
        <taxon>Myriangiaceae</taxon>
        <taxon>Myriangium</taxon>
    </lineage>
</organism>
<accession>A0A9P4IZP7</accession>
<dbReference type="SMART" id="SM00355">
    <property type="entry name" value="ZnF_C2H2"/>
    <property type="match status" value="2"/>
</dbReference>
<dbReference type="PROSITE" id="PS50048">
    <property type="entry name" value="ZN2_CY6_FUNGAL_2"/>
    <property type="match status" value="1"/>
</dbReference>
<dbReference type="PANTHER" id="PTHR47660:SF2">
    <property type="entry name" value="TRANSCRIPTION FACTOR WITH C2H2 AND ZN(2)-CYS(6) DNA BINDING DOMAIN (EUROFUNG)"/>
    <property type="match status" value="1"/>
</dbReference>
<dbReference type="InterPro" id="IPR007219">
    <property type="entry name" value="XnlR_reg_dom"/>
</dbReference>
<feature type="domain" description="Zn(2)-C6 fungal-type" evidence="9">
    <location>
        <begin position="104"/>
        <end position="133"/>
    </location>
</feature>
<evidence type="ECO:0000313" key="12">
    <source>
        <dbReference type="Proteomes" id="UP000799439"/>
    </source>
</evidence>
<dbReference type="Pfam" id="PF00096">
    <property type="entry name" value="zf-C2H2"/>
    <property type="match status" value="2"/>
</dbReference>
<comment type="caution">
    <text evidence="11">The sequence shown here is derived from an EMBL/GenBank/DDBJ whole genome shotgun (WGS) entry which is preliminary data.</text>
</comment>
<sequence length="926" mass="102757">MHTDLAEANSNKRRKLSDEQDRNTAAVAARLFRCGDCDKAYTRIDHLARHVRQHTQERPYQCQVCNKSFARPDLLRRHLTIHNSPRPRAPARTDSEASPRVVRACETCAAIHLKCDNEKPCSRCRSKDIECQYPSNVLSQAELVAQNLLQLSQTIVPRSINAESVSDQLQPSQASPVPYDIGEETTAEQTAGEDVHVRFEEHTTSIPAPVPSTYHDSQHVEPELLQSGMLDTSSLDWLGLSVQGYGDATSNDLRDFLMEVMAGNESLQLPGNSNTLSGTWTPRNIFDMSADKEFELNELDLSFLDAYNHQNPFAKSPEELSPLSYDRSSELHPASGSLHNRPSTWRFHPVHSDNVPNNLSLTEKLPERRLAVGSRVIPEALSYTVRDQILALMISVNASALPVLSLPSVELLDSLLQYFLSTDARARAVFHTPTFRPSQKLPVLIVAMIAAGAVQAPDAALRKFGLVLQEGVRAAIANEIEKDNTMIRNPQLMQAYFLNIHIGLWSGSSRKMEIAESFVQPLATMMRRGGFFGRLQENVVPSANDEGQDLEDKWLLWVDLESRRRLAFTLLRHDSQASISLFTNPNISYAELALPLPHHQALWHASSAIKWRDLYVAREKEGLSPTTIPPSILDVLQNLENFVPGTAKFDCSIATEALISAAWGLVREYRQHSSISQIGTPQWSSGIMLLSSRLVELKGLLDCIRMGLHETRTASSSFVFLEVLSMHLQMPLETVHLFAGIEGSEEAKRVYPDLREWVKTNAAREAVWHAGSILHYAMRIRDISGFTAVAVYQAALALWTYGVISNASLSRPARDDVLAQTSPSAQGDMQMVVLNDVAQSLATQRFITLNRGVPVIKSSSIDKSTPNTPLGPVKSAPLSDPGAVMAVIMNILITNTQQERPLLVNNLLDLIARLRATVSSPQAMLE</sequence>
<evidence type="ECO:0000259" key="9">
    <source>
        <dbReference type="PROSITE" id="PS50048"/>
    </source>
</evidence>
<dbReference type="PROSITE" id="PS00463">
    <property type="entry name" value="ZN2_CY6_FUNGAL_1"/>
    <property type="match status" value="1"/>
</dbReference>
<evidence type="ECO:0000256" key="2">
    <source>
        <dbReference type="ARBA" id="ARBA00022771"/>
    </source>
</evidence>
<keyword evidence="2 7" id="KW-0863">Zinc-finger</keyword>
<keyword evidence="6" id="KW-0539">Nucleus</keyword>
<dbReference type="Gene3D" id="4.10.240.10">
    <property type="entry name" value="Zn(2)-C6 fungal-type DNA-binding domain"/>
    <property type="match status" value="1"/>
</dbReference>